<feature type="transmembrane region" description="Helical" evidence="7">
    <location>
        <begin position="90"/>
        <end position="110"/>
    </location>
</feature>
<feature type="transmembrane region" description="Helical" evidence="7">
    <location>
        <begin position="241"/>
        <end position="260"/>
    </location>
</feature>
<evidence type="ECO:0000313" key="8">
    <source>
        <dbReference type="EMBL" id="SUZ75696.1"/>
    </source>
</evidence>
<dbReference type="GO" id="GO:0008495">
    <property type="term" value="F:protoheme IX farnesyltransferase activity"/>
    <property type="evidence" value="ECO:0007669"/>
    <property type="project" value="InterPro"/>
</dbReference>
<evidence type="ECO:0000256" key="2">
    <source>
        <dbReference type="ARBA" id="ARBA00022679"/>
    </source>
</evidence>
<evidence type="ECO:0000256" key="1">
    <source>
        <dbReference type="ARBA" id="ARBA00004141"/>
    </source>
</evidence>
<dbReference type="GO" id="GO:0005739">
    <property type="term" value="C:mitochondrion"/>
    <property type="evidence" value="ECO:0007669"/>
    <property type="project" value="TreeGrafter"/>
</dbReference>
<name>A0A381Q8P1_9ZZZZ</name>
<keyword evidence="2" id="KW-0808">Transferase</keyword>
<dbReference type="GO" id="GO:0006784">
    <property type="term" value="P:heme A biosynthetic process"/>
    <property type="evidence" value="ECO:0007669"/>
    <property type="project" value="TreeGrafter"/>
</dbReference>
<dbReference type="AlphaFoldDB" id="A0A381Q8P1"/>
<evidence type="ECO:0008006" key="9">
    <source>
        <dbReference type="Google" id="ProtNLM"/>
    </source>
</evidence>
<dbReference type="InterPro" id="IPR000537">
    <property type="entry name" value="UbiA_prenyltransferase"/>
</dbReference>
<dbReference type="EMBL" id="UINC01001255">
    <property type="protein sequence ID" value="SUZ75696.1"/>
    <property type="molecule type" value="Genomic_DNA"/>
</dbReference>
<feature type="transmembrane region" description="Helical" evidence="7">
    <location>
        <begin position="141"/>
        <end position="162"/>
    </location>
</feature>
<dbReference type="CDD" id="cd13957">
    <property type="entry name" value="PT_UbiA_Cox10"/>
    <property type="match status" value="1"/>
</dbReference>
<dbReference type="InterPro" id="IPR044878">
    <property type="entry name" value="UbiA_sf"/>
</dbReference>
<reference evidence="8" key="1">
    <citation type="submission" date="2018-05" db="EMBL/GenBank/DDBJ databases">
        <authorList>
            <person name="Lanie J.A."/>
            <person name="Ng W.-L."/>
            <person name="Kazmierczak K.M."/>
            <person name="Andrzejewski T.M."/>
            <person name="Davidsen T.M."/>
            <person name="Wayne K.J."/>
            <person name="Tettelin H."/>
            <person name="Glass J.I."/>
            <person name="Rusch D."/>
            <person name="Podicherti R."/>
            <person name="Tsui H.-C.T."/>
            <person name="Winkler M.E."/>
        </authorList>
    </citation>
    <scope>NUCLEOTIDE SEQUENCE</scope>
</reference>
<feature type="transmembrane region" description="Helical" evidence="7">
    <location>
        <begin position="218"/>
        <end position="235"/>
    </location>
</feature>
<evidence type="ECO:0000256" key="6">
    <source>
        <dbReference type="ARBA" id="ARBA00023136"/>
    </source>
</evidence>
<organism evidence="8">
    <name type="scientific">marine metagenome</name>
    <dbReference type="NCBI Taxonomy" id="408172"/>
    <lineage>
        <taxon>unclassified sequences</taxon>
        <taxon>metagenomes</taxon>
        <taxon>ecological metagenomes</taxon>
    </lineage>
</organism>
<dbReference type="NCBIfam" id="TIGR01473">
    <property type="entry name" value="cyoE_ctaB"/>
    <property type="match status" value="1"/>
</dbReference>
<evidence type="ECO:0000256" key="7">
    <source>
        <dbReference type="SAM" id="Phobius"/>
    </source>
</evidence>
<dbReference type="GO" id="GO:0016020">
    <property type="term" value="C:membrane"/>
    <property type="evidence" value="ECO:0007669"/>
    <property type="project" value="UniProtKB-SubCell"/>
</dbReference>
<feature type="transmembrane region" description="Helical" evidence="7">
    <location>
        <begin position="116"/>
        <end position="134"/>
    </location>
</feature>
<feature type="transmembrane region" description="Helical" evidence="7">
    <location>
        <begin position="21"/>
        <end position="38"/>
    </location>
</feature>
<sequence>MKKTLSKYLVITNSYIDLMKPNILIMVLITTILGYFLGADGKILWNNLTWMLIGTTFSAGGAGVLNQYLERDQDKIMNRTCNRPIPSGKISPQNALIFGIITVIVGSIVLVVKINLLTGFLSILTAFMYVLIYTPMKRVTWLNTSLGSIPGALPPIGGWAAATNSIDSGAWILFAILYLWQHPHFFAIAWMCKDDYEKAGFKMLPVIEPDGNRTIRQILWHLSLLFPISLLPVLIGMNGNIYLYGVLIITLYYFLSAFPMLYKKSYKNASRILKASVFYLPALMIIIIIDKGM</sequence>
<gene>
    <name evidence="8" type="ORF">METZ01_LOCUS28550</name>
</gene>
<dbReference type="Pfam" id="PF01040">
    <property type="entry name" value="UbiA"/>
    <property type="match status" value="1"/>
</dbReference>
<keyword evidence="6 7" id="KW-0472">Membrane</keyword>
<evidence type="ECO:0000256" key="3">
    <source>
        <dbReference type="ARBA" id="ARBA00022692"/>
    </source>
</evidence>
<evidence type="ECO:0000256" key="5">
    <source>
        <dbReference type="ARBA" id="ARBA00023133"/>
    </source>
</evidence>
<proteinExistence type="inferred from homology"/>
<dbReference type="HAMAP" id="MF_00154">
    <property type="entry name" value="CyoE_CtaB"/>
    <property type="match status" value="1"/>
</dbReference>
<protein>
    <recommendedName>
        <fullName evidence="9">Heme O synthase</fullName>
    </recommendedName>
</protein>
<dbReference type="InterPro" id="IPR006369">
    <property type="entry name" value="Protohaem_IX_farnesylTrfase"/>
</dbReference>
<dbReference type="Gene3D" id="1.10.357.140">
    <property type="entry name" value="UbiA prenyltransferase"/>
    <property type="match status" value="1"/>
</dbReference>
<feature type="transmembrane region" description="Helical" evidence="7">
    <location>
        <begin position="168"/>
        <end position="192"/>
    </location>
</feature>
<comment type="subcellular location">
    <subcellularLocation>
        <location evidence="1">Membrane</location>
        <topology evidence="1">Multi-pass membrane protein</topology>
    </subcellularLocation>
</comment>
<feature type="transmembrane region" description="Helical" evidence="7">
    <location>
        <begin position="50"/>
        <end position="69"/>
    </location>
</feature>
<evidence type="ECO:0000256" key="4">
    <source>
        <dbReference type="ARBA" id="ARBA00022989"/>
    </source>
</evidence>
<keyword evidence="4 7" id="KW-1133">Transmembrane helix</keyword>
<keyword evidence="3 7" id="KW-0812">Transmembrane</keyword>
<feature type="transmembrane region" description="Helical" evidence="7">
    <location>
        <begin position="272"/>
        <end position="289"/>
    </location>
</feature>
<keyword evidence="5" id="KW-0350">Heme biosynthesis</keyword>
<dbReference type="PANTHER" id="PTHR43448:SF2">
    <property type="entry name" value="PROTOHEME IX FARNESYLTRANSFERASE, MITOCHONDRIAL"/>
    <property type="match status" value="1"/>
</dbReference>
<accession>A0A381Q8P1</accession>
<dbReference type="PANTHER" id="PTHR43448">
    <property type="entry name" value="PROTOHEME IX FARNESYLTRANSFERASE, MITOCHONDRIAL"/>
    <property type="match status" value="1"/>
</dbReference>